<dbReference type="OrthoDB" id="9805628at2"/>
<gene>
    <name evidence="6" type="ORF">AJ85_10025</name>
    <name evidence="5" type="ORF">BALCAV_0216945</name>
</gene>
<dbReference type="InterPro" id="IPR043131">
    <property type="entry name" value="BCAT-like_N"/>
</dbReference>
<sequence>MYIYLNDQIIDSKEAKISVFDHGYLYGVGLFETFAIYDGHPFLLDDHFLRLQEGLKQIGIDWFMEKEEAVSILQQLLKANRLKDAYVRWNVSAGPQEVGLFAGVYKEPTLTVLIKPLPAKRTIPKKVEILALRRNTPEGRVRLKSHHYLNNLLAKREMVHNSPDVEGVFLTEEGYVAEGLVSNLFWVKNGQVYTPSVATGILNGVTRQFVITLLRKANLKVEEGLYQLHELEAADEIFMTNSIQELVPLILEDNQIDDSRVFELLDREYQLSKQKKLWSRYKL</sequence>
<reference evidence="6 8" key="2">
    <citation type="submission" date="2014-01" db="EMBL/GenBank/DDBJ databases">
        <title>Draft genome sequencing of Bacillus alcalophilus CGMCC 1.3604.</title>
        <authorList>
            <person name="Yang J."/>
            <person name="Diao L."/>
            <person name="Yang S."/>
        </authorList>
    </citation>
    <scope>NUCLEOTIDE SEQUENCE [LARGE SCALE GENOMIC DNA]</scope>
    <source>
        <strain evidence="6 8">CGMCC 1.3604</strain>
    </source>
</reference>
<evidence type="ECO:0000256" key="2">
    <source>
        <dbReference type="ARBA" id="ARBA00009320"/>
    </source>
</evidence>
<dbReference type="InterPro" id="IPR043132">
    <property type="entry name" value="BCAT-like_C"/>
</dbReference>
<comment type="similarity">
    <text evidence="2">Belongs to the class-IV pyridoxal-phosphate-dependent aminotransferase family.</text>
</comment>
<dbReference type="Proteomes" id="UP000002754">
    <property type="component" value="Unassembled WGS sequence"/>
</dbReference>
<dbReference type="GO" id="GO:0016829">
    <property type="term" value="F:lyase activity"/>
    <property type="evidence" value="ECO:0007669"/>
    <property type="project" value="UniProtKB-KW"/>
</dbReference>
<dbReference type="Gene3D" id="3.30.470.10">
    <property type="match status" value="1"/>
</dbReference>
<dbReference type="EMBL" id="ALPT02000067">
    <property type="protein sequence ID" value="KGA96319.1"/>
    <property type="molecule type" value="Genomic_DNA"/>
</dbReference>
<dbReference type="PANTHER" id="PTHR42743:SF11">
    <property type="entry name" value="AMINODEOXYCHORISMATE LYASE"/>
    <property type="match status" value="1"/>
</dbReference>
<keyword evidence="7" id="KW-1185">Reference proteome</keyword>
<proteinExistence type="inferred from homology"/>
<protein>
    <submittedName>
        <fullName evidence="5">4-amino-4-deoxychorismate lyase</fullName>
    </submittedName>
</protein>
<dbReference type="SUPFAM" id="SSF56752">
    <property type="entry name" value="D-aminoacid aminotransferase-like PLP-dependent enzymes"/>
    <property type="match status" value="1"/>
</dbReference>
<dbReference type="InterPro" id="IPR036038">
    <property type="entry name" value="Aminotransferase-like"/>
</dbReference>
<name>A0A094WF00_ALKAL</name>
<dbReference type="GO" id="GO:0046394">
    <property type="term" value="P:carboxylic acid biosynthetic process"/>
    <property type="evidence" value="ECO:0007669"/>
    <property type="project" value="UniProtKB-ARBA"/>
</dbReference>
<comment type="caution">
    <text evidence="5">The sequence shown here is derived from an EMBL/GenBank/DDBJ whole genome shotgun (WGS) entry which is preliminary data.</text>
</comment>
<dbReference type="Pfam" id="PF01063">
    <property type="entry name" value="Aminotran_4"/>
    <property type="match status" value="1"/>
</dbReference>
<evidence type="ECO:0000313" key="7">
    <source>
        <dbReference type="Proteomes" id="UP000002754"/>
    </source>
</evidence>
<comment type="subunit">
    <text evidence="3">Homodimer.</text>
</comment>
<dbReference type="PANTHER" id="PTHR42743">
    <property type="entry name" value="AMINO-ACID AMINOTRANSFERASE"/>
    <property type="match status" value="1"/>
</dbReference>
<dbReference type="GO" id="GO:0005829">
    <property type="term" value="C:cytosol"/>
    <property type="evidence" value="ECO:0007669"/>
    <property type="project" value="TreeGrafter"/>
</dbReference>
<dbReference type="EMBL" id="JALP01000003">
    <property type="protein sequence ID" value="THG92398.1"/>
    <property type="molecule type" value="Genomic_DNA"/>
</dbReference>
<comment type="cofactor">
    <cofactor evidence="1">
        <name>pyridoxal 5'-phosphate</name>
        <dbReference type="ChEBI" id="CHEBI:597326"/>
    </cofactor>
</comment>
<dbReference type="InterPro" id="IPR001544">
    <property type="entry name" value="Aminotrans_IV"/>
</dbReference>
<evidence type="ECO:0000313" key="5">
    <source>
        <dbReference type="EMBL" id="KGA96319.1"/>
    </source>
</evidence>
<dbReference type="RefSeq" id="WP_003321791.1">
    <property type="nucleotide sequence ID" value="NZ_ALPT02000067.1"/>
</dbReference>
<evidence type="ECO:0000256" key="1">
    <source>
        <dbReference type="ARBA" id="ARBA00001933"/>
    </source>
</evidence>
<organism evidence="5 7">
    <name type="scientific">Alkalihalobacillus alcalophilus ATCC 27647 = CGMCC 1.3604</name>
    <dbReference type="NCBI Taxonomy" id="1218173"/>
    <lineage>
        <taxon>Bacteria</taxon>
        <taxon>Bacillati</taxon>
        <taxon>Bacillota</taxon>
        <taxon>Bacilli</taxon>
        <taxon>Bacillales</taxon>
        <taxon>Bacillaceae</taxon>
        <taxon>Alkalihalobacillus</taxon>
    </lineage>
</organism>
<dbReference type="GO" id="GO:0008652">
    <property type="term" value="P:amino acid biosynthetic process"/>
    <property type="evidence" value="ECO:0007669"/>
    <property type="project" value="UniProtKB-ARBA"/>
</dbReference>
<dbReference type="STRING" id="1218173.BALCAV_0216945"/>
<evidence type="ECO:0000256" key="4">
    <source>
        <dbReference type="ARBA" id="ARBA00022898"/>
    </source>
</evidence>
<reference evidence="5 7" key="1">
    <citation type="journal article" date="2014" name="Genome Announc.">
        <title>Draft Genome Sequence of Bacillus alcalophilus AV1934, a Classic Alkaliphile Isolated from Human Feces in 1934.</title>
        <authorList>
            <person name="Attie O."/>
            <person name="Jayaprakash A."/>
            <person name="Shah H."/>
            <person name="Paulsen I.T."/>
            <person name="Morino M."/>
            <person name="Takahashi Y."/>
            <person name="Narumi I."/>
            <person name="Sachidanandam R."/>
            <person name="Satoh K."/>
            <person name="Ito M."/>
            <person name="Krulwich T.A."/>
        </authorList>
    </citation>
    <scope>NUCLEOTIDE SEQUENCE [LARGE SCALE GENOMIC DNA]</scope>
    <source>
        <strain evidence="5 7">AV1934</strain>
    </source>
</reference>
<dbReference type="eggNOG" id="COG0115">
    <property type="taxonomic scope" value="Bacteria"/>
</dbReference>
<dbReference type="NCBIfam" id="NF005800">
    <property type="entry name" value="PRK07650.1"/>
    <property type="match status" value="1"/>
</dbReference>
<dbReference type="CDD" id="cd00449">
    <property type="entry name" value="PLPDE_IV"/>
    <property type="match status" value="1"/>
</dbReference>
<dbReference type="FunFam" id="3.20.10.10:FF:000002">
    <property type="entry name" value="D-alanine aminotransferase"/>
    <property type="match status" value="1"/>
</dbReference>
<evidence type="ECO:0000313" key="6">
    <source>
        <dbReference type="EMBL" id="THG92398.1"/>
    </source>
</evidence>
<dbReference type="InterPro" id="IPR050571">
    <property type="entry name" value="Class-IV_PLP-Dep_Aminotrnsfr"/>
</dbReference>
<keyword evidence="4" id="KW-0663">Pyridoxal phosphate</keyword>
<evidence type="ECO:0000256" key="3">
    <source>
        <dbReference type="ARBA" id="ARBA00011738"/>
    </source>
</evidence>
<keyword evidence="5" id="KW-0456">Lyase</keyword>
<dbReference type="Proteomes" id="UP000297014">
    <property type="component" value="Unassembled WGS sequence"/>
</dbReference>
<dbReference type="AlphaFoldDB" id="A0A094WF00"/>
<accession>A0A094WF00</accession>
<dbReference type="Gene3D" id="3.20.10.10">
    <property type="entry name" value="D-amino Acid Aminotransferase, subunit A, domain 2"/>
    <property type="match status" value="1"/>
</dbReference>
<evidence type="ECO:0000313" key="8">
    <source>
        <dbReference type="Proteomes" id="UP000297014"/>
    </source>
</evidence>